<evidence type="ECO:0000313" key="1">
    <source>
        <dbReference type="EMBL" id="MBU5336275.1"/>
    </source>
</evidence>
<dbReference type="Proteomes" id="UP001196301">
    <property type="component" value="Unassembled WGS sequence"/>
</dbReference>
<comment type="caution">
    <text evidence="1">The sequence shown here is derived from an EMBL/GenBank/DDBJ whole genome shotgun (WGS) entry which is preliminary data.</text>
</comment>
<dbReference type="Pfam" id="PF13289">
    <property type="entry name" value="SIR2_2"/>
    <property type="match status" value="1"/>
</dbReference>
<proteinExistence type="predicted"/>
<name>A0ABS6DX00_9FIRM</name>
<organism evidence="1 2">
    <name type="scientific">Intestinibacter bartlettii</name>
    <dbReference type="NCBI Taxonomy" id="261299"/>
    <lineage>
        <taxon>Bacteria</taxon>
        <taxon>Bacillati</taxon>
        <taxon>Bacillota</taxon>
        <taxon>Clostridia</taxon>
        <taxon>Peptostreptococcales</taxon>
        <taxon>Peptostreptococcaceae</taxon>
        <taxon>Intestinibacter</taxon>
    </lineage>
</organism>
<evidence type="ECO:0000313" key="2">
    <source>
        <dbReference type="Proteomes" id="UP001196301"/>
    </source>
</evidence>
<accession>A0ABS6DX00</accession>
<keyword evidence="2" id="KW-1185">Reference proteome</keyword>
<protein>
    <submittedName>
        <fullName evidence="1">SIR2 family protein</fullName>
    </submittedName>
</protein>
<reference evidence="1 2" key="1">
    <citation type="submission" date="2021-06" db="EMBL/GenBank/DDBJ databases">
        <authorList>
            <person name="Sun Q."/>
            <person name="Li D."/>
        </authorList>
    </citation>
    <scope>NUCLEOTIDE SEQUENCE [LARGE SCALE GENOMIC DNA]</scope>
    <source>
        <strain evidence="1 2">N19</strain>
    </source>
</reference>
<sequence length="361" mass="41923">MNITIFLGAGASAAENLPIQNELFSQYFKYILPQNKNAKMNKELSKFFKDLFFIDVENQDVEKINFPTFEEVLGVLDLAEQKRESFKNYKSESYNDNNTSISYIRQSLIMLTAYALNNATRDSNSYHQLLLSNLVKEDLLKDTTFISANYDIHIDNAIANLYDEKSFPVMLNYGIDFANFNLSKNSWQRPIDPMVNLYKIHGSLNWLYCPICNSITITPYEGGVMRIIENIKQAKCLNCGELTVPIIVPPTYFKNMSNVFLSTVWNKSERALRESDILVFCGYSFPEADMHIKYLLKRVQTSRLKDNLKVIVVNNHSKKKHSLREKEKNRYERFLGKDVIYTEFSFEEFADDPKKIIDLAK</sequence>
<dbReference type="EMBL" id="JAHLOQ010000017">
    <property type="protein sequence ID" value="MBU5336275.1"/>
    <property type="molecule type" value="Genomic_DNA"/>
</dbReference>
<gene>
    <name evidence="1" type="ORF">KQI20_07465</name>
</gene>
<dbReference type="RefSeq" id="WP_216569435.1">
    <property type="nucleotide sequence ID" value="NZ_JAHLOQ010000017.1"/>
</dbReference>